<dbReference type="SMART" id="SM00563">
    <property type="entry name" value="PlsC"/>
    <property type="match status" value="1"/>
</dbReference>
<dbReference type="PANTHER" id="PTHR10434:SF11">
    <property type="entry name" value="1-ACYL-SN-GLYCEROL-3-PHOSPHATE ACYLTRANSFERASE"/>
    <property type="match status" value="1"/>
</dbReference>
<dbReference type="EMBL" id="CP042997">
    <property type="protein sequence ID" value="QEH33713.1"/>
    <property type="molecule type" value="Genomic_DNA"/>
</dbReference>
<comment type="pathway">
    <text evidence="1">Lipid metabolism.</text>
</comment>
<keyword evidence="4" id="KW-0472">Membrane</keyword>
<keyword evidence="4" id="KW-0812">Transmembrane</keyword>
<dbReference type="CDD" id="cd07989">
    <property type="entry name" value="LPLAT_AGPAT-like"/>
    <property type="match status" value="1"/>
</dbReference>
<feature type="transmembrane region" description="Helical" evidence="4">
    <location>
        <begin position="27"/>
        <end position="45"/>
    </location>
</feature>
<evidence type="ECO:0000256" key="4">
    <source>
        <dbReference type="SAM" id="Phobius"/>
    </source>
</evidence>
<evidence type="ECO:0000313" key="7">
    <source>
        <dbReference type="Proteomes" id="UP000324233"/>
    </source>
</evidence>
<organism evidence="6 7">
    <name type="scientific">Aquisphaera giovannonii</name>
    <dbReference type="NCBI Taxonomy" id="406548"/>
    <lineage>
        <taxon>Bacteria</taxon>
        <taxon>Pseudomonadati</taxon>
        <taxon>Planctomycetota</taxon>
        <taxon>Planctomycetia</taxon>
        <taxon>Isosphaerales</taxon>
        <taxon>Isosphaeraceae</taxon>
        <taxon>Aquisphaera</taxon>
    </lineage>
</organism>
<keyword evidence="3 6" id="KW-0012">Acyltransferase</keyword>
<dbReference type="AlphaFoldDB" id="A0A5B9VZG1"/>
<name>A0A5B9VZG1_9BACT</name>
<accession>A0A5B9VZG1</accession>
<dbReference type="Proteomes" id="UP000324233">
    <property type="component" value="Chromosome"/>
</dbReference>
<dbReference type="RefSeq" id="WP_148593725.1">
    <property type="nucleotide sequence ID" value="NZ_CP042997.1"/>
</dbReference>
<evidence type="ECO:0000313" key="6">
    <source>
        <dbReference type="EMBL" id="QEH33713.1"/>
    </source>
</evidence>
<reference evidence="6 7" key="1">
    <citation type="submission" date="2019-08" db="EMBL/GenBank/DDBJ databases">
        <title>Deep-cultivation of Planctomycetes and their phenomic and genomic characterization uncovers novel biology.</title>
        <authorList>
            <person name="Wiegand S."/>
            <person name="Jogler M."/>
            <person name="Boedeker C."/>
            <person name="Pinto D."/>
            <person name="Vollmers J."/>
            <person name="Rivas-Marin E."/>
            <person name="Kohn T."/>
            <person name="Peeters S.H."/>
            <person name="Heuer A."/>
            <person name="Rast P."/>
            <person name="Oberbeckmann S."/>
            <person name="Bunk B."/>
            <person name="Jeske O."/>
            <person name="Meyerdierks A."/>
            <person name="Storesund J.E."/>
            <person name="Kallscheuer N."/>
            <person name="Luecker S."/>
            <person name="Lage O.M."/>
            <person name="Pohl T."/>
            <person name="Merkel B.J."/>
            <person name="Hornburger P."/>
            <person name="Mueller R.-W."/>
            <person name="Bruemmer F."/>
            <person name="Labrenz M."/>
            <person name="Spormann A.M."/>
            <person name="Op den Camp H."/>
            <person name="Overmann J."/>
            <person name="Amann R."/>
            <person name="Jetten M.S.M."/>
            <person name="Mascher T."/>
            <person name="Medema M.H."/>
            <person name="Devos D.P."/>
            <person name="Kaster A.-K."/>
            <person name="Ovreas L."/>
            <person name="Rohde M."/>
            <person name="Galperin M.Y."/>
            <person name="Jogler C."/>
        </authorList>
    </citation>
    <scope>NUCLEOTIDE SEQUENCE [LARGE SCALE GENOMIC DNA]</scope>
    <source>
        <strain evidence="6 7">OJF2</strain>
    </source>
</reference>
<dbReference type="GO" id="GO:0003841">
    <property type="term" value="F:1-acylglycerol-3-phosphate O-acyltransferase activity"/>
    <property type="evidence" value="ECO:0007669"/>
    <property type="project" value="TreeGrafter"/>
</dbReference>
<keyword evidence="2 6" id="KW-0808">Transferase</keyword>
<evidence type="ECO:0000259" key="5">
    <source>
        <dbReference type="SMART" id="SM00563"/>
    </source>
</evidence>
<keyword evidence="4" id="KW-1133">Transmembrane helix</keyword>
<dbReference type="InterPro" id="IPR002123">
    <property type="entry name" value="Plipid/glycerol_acylTrfase"/>
</dbReference>
<dbReference type="OrthoDB" id="9803035at2"/>
<evidence type="ECO:0000256" key="2">
    <source>
        <dbReference type="ARBA" id="ARBA00022679"/>
    </source>
</evidence>
<feature type="domain" description="Phospholipid/glycerol acyltransferase" evidence="5">
    <location>
        <begin position="96"/>
        <end position="210"/>
    </location>
</feature>
<sequence>MLRLVYEAAAADCQRPRPLPLGLAMNTANLVLALAVLVFSPAVFLPDRPRRPASSAPRPEIRGPIRLLHWLMIGYCCLLHRLRSNLPSPLPETGPAILIANHTCGIDHMLLQAASNRILGFMIAREYYEWPKIHWFCKLVRCIPVNRDGRDIHATRAAIRALEAGRVVPIFPEGRVTAASGRVLGPMRPGTAYIAVRTGVPVIPAYLRGTPETDQIGESLVTPSRSEVRFGPPLDLSDFRPEQAGDKDVQAEVSRRFLRAFLDLAGEDVTLKAAPAPAEPAVAG</sequence>
<dbReference type="PANTHER" id="PTHR10434">
    <property type="entry name" value="1-ACYL-SN-GLYCEROL-3-PHOSPHATE ACYLTRANSFERASE"/>
    <property type="match status" value="1"/>
</dbReference>
<dbReference type="Pfam" id="PF01553">
    <property type="entry name" value="Acyltransferase"/>
    <property type="match status" value="1"/>
</dbReference>
<gene>
    <name evidence="6" type="primary">plsC_1</name>
    <name evidence="6" type="ORF">OJF2_22190</name>
</gene>
<dbReference type="SUPFAM" id="SSF69593">
    <property type="entry name" value="Glycerol-3-phosphate (1)-acyltransferase"/>
    <property type="match status" value="1"/>
</dbReference>
<dbReference type="EC" id="2.3.1.-" evidence="6"/>
<evidence type="ECO:0000256" key="3">
    <source>
        <dbReference type="ARBA" id="ARBA00023315"/>
    </source>
</evidence>
<protein>
    <submittedName>
        <fullName evidence="6">1-acyl-sn-glycerol-3-phosphate acyltransferase</fullName>
        <ecNumber evidence="6">2.3.1.-</ecNumber>
    </submittedName>
</protein>
<keyword evidence="7" id="KW-1185">Reference proteome</keyword>
<proteinExistence type="predicted"/>
<dbReference type="GO" id="GO:0006654">
    <property type="term" value="P:phosphatidic acid biosynthetic process"/>
    <property type="evidence" value="ECO:0007669"/>
    <property type="project" value="TreeGrafter"/>
</dbReference>
<evidence type="ECO:0000256" key="1">
    <source>
        <dbReference type="ARBA" id="ARBA00005189"/>
    </source>
</evidence>
<dbReference type="KEGG" id="agv:OJF2_22190"/>